<dbReference type="Proteomes" id="UP000187203">
    <property type="component" value="Unassembled WGS sequence"/>
</dbReference>
<keyword evidence="2" id="KW-1185">Reference proteome</keyword>
<accession>A0A1R3IZW4</accession>
<dbReference type="AlphaFoldDB" id="A0A1R3IZW4"/>
<reference evidence="2" key="1">
    <citation type="submission" date="2013-09" db="EMBL/GenBank/DDBJ databases">
        <title>Corchorus olitorius genome sequencing.</title>
        <authorList>
            <person name="Alam M."/>
            <person name="Haque M.S."/>
            <person name="Islam M.S."/>
            <person name="Emdad E.M."/>
            <person name="Islam M.M."/>
            <person name="Ahmed B."/>
            <person name="Halim A."/>
            <person name="Hossen Q.M.M."/>
            <person name="Hossain M.Z."/>
            <person name="Ahmed R."/>
            <person name="Khan M.M."/>
            <person name="Islam R."/>
            <person name="Rashid M.M."/>
            <person name="Khan S.A."/>
            <person name="Rahman M.S."/>
            <person name="Alam M."/>
            <person name="Yahiya A.S."/>
            <person name="Khan M.S."/>
            <person name="Azam M.S."/>
            <person name="Haque T."/>
            <person name="Lashkar M.Z.H."/>
            <person name="Akhand A.I."/>
            <person name="Morshed G."/>
            <person name="Roy S."/>
            <person name="Uddin K.S."/>
            <person name="Rabeya T."/>
            <person name="Hossain A.S."/>
            <person name="Chowdhury A."/>
            <person name="Snigdha A.R."/>
            <person name="Mortoza M.S."/>
            <person name="Matin S.A."/>
            <person name="Hoque S.M.E."/>
            <person name="Islam M.K."/>
            <person name="Roy D.K."/>
            <person name="Haider R."/>
            <person name="Moosa M.M."/>
            <person name="Elias S.M."/>
            <person name="Hasan A.M."/>
            <person name="Jahan S."/>
            <person name="Shafiuddin M."/>
            <person name="Mahmood N."/>
            <person name="Shommy N.S."/>
        </authorList>
    </citation>
    <scope>NUCLEOTIDE SEQUENCE [LARGE SCALE GENOMIC DNA]</scope>
    <source>
        <strain evidence="2">cv. O-4</strain>
    </source>
</reference>
<proteinExistence type="predicted"/>
<evidence type="ECO:0000313" key="2">
    <source>
        <dbReference type="Proteomes" id="UP000187203"/>
    </source>
</evidence>
<sequence length="322" mass="36302">MTIETSLKTLSLGRKQTPILRYVPKVRRKEGQSPFSKLLEFKDAELCLEKLKQNMQVLKETCALPLVSLANNQVSKPLKGSVRPSEGAIEHGTFHQEGTVQSYGPNAYKLIAKAGFDLSKPTALDELHTEKTTKKLQGITDAHQKLINEAKGRSLSKAGLGCEPPKSIRIHGKKKDHSASIQHISVEIIDEVKTPPKPAFQNSNRVSVFNRLGDTSTSRVSVFARLEVPLPNRSQIPRRKSVFDRLNDSRISQESFQKTKNSCDEFKDVKEVRSLIPSRMKRCLELQVDTDGPLRIKRRVVVHTKMKLRNHQKLKLKKPPPP</sequence>
<organism evidence="1 2">
    <name type="scientific">Corchorus olitorius</name>
    <dbReference type="NCBI Taxonomy" id="93759"/>
    <lineage>
        <taxon>Eukaryota</taxon>
        <taxon>Viridiplantae</taxon>
        <taxon>Streptophyta</taxon>
        <taxon>Embryophyta</taxon>
        <taxon>Tracheophyta</taxon>
        <taxon>Spermatophyta</taxon>
        <taxon>Magnoliopsida</taxon>
        <taxon>eudicotyledons</taxon>
        <taxon>Gunneridae</taxon>
        <taxon>Pentapetalae</taxon>
        <taxon>rosids</taxon>
        <taxon>malvids</taxon>
        <taxon>Malvales</taxon>
        <taxon>Malvaceae</taxon>
        <taxon>Grewioideae</taxon>
        <taxon>Apeibeae</taxon>
        <taxon>Corchorus</taxon>
    </lineage>
</organism>
<evidence type="ECO:0000313" key="1">
    <source>
        <dbReference type="EMBL" id="OMO88114.1"/>
    </source>
</evidence>
<protein>
    <submittedName>
        <fullName evidence="1">Uncharacterized protein</fullName>
    </submittedName>
</protein>
<dbReference type="EMBL" id="AWUE01017165">
    <property type="protein sequence ID" value="OMO88114.1"/>
    <property type="molecule type" value="Genomic_DNA"/>
</dbReference>
<dbReference type="OrthoDB" id="1733531at2759"/>
<gene>
    <name evidence="1" type="ORF">COLO4_20437</name>
</gene>
<comment type="caution">
    <text evidence="1">The sequence shown here is derived from an EMBL/GenBank/DDBJ whole genome shotgun (WGS) entry which is preliminary data.</text>
</comment>
<name>A0A1R3IZW4_9ROSI</name>